<dbReference type="EMBL" id="JANPWB010000013">
    <property type="protein sequence ID" value="KAJ1109603.1"/>
    <property type="molecule type" value="Genomic_DNA"/>
</dbReference>
<accession>A0AAV7N8V5</accession>
<reference evidence="1" key="1">
    <citation type="journal article" date="2022" name="bioRxiv">
        <title>Sequencing and chromosome-scale assembly of the giantPleurodeles waltlgenome.</title>
        <authorList>
            <person name="Brown T."/>
            <person name="Elewa A."/>
            <person name="Iarovenko S."/>
            <person name="Subramanian E."/>
            <person name="Araus A.J."/>
            <person name="Petzold A."/>
            <person name="Susuki M."/>
            <person name="Suzuki K.-i.T."/>
            <person name="Hayashi T."/>
            <person name="Toyoda A."/>
            <person name="Oliveira C."/>
            <person name="Osipova E."/>
            <person name="Leigh N.D."/>
            <person name="Simon A."/>
            <person name="Yun M.H."/>
        </authorList>
    </citation>
    <scope>NUCLEOTIDE SEQUENCE</scope>
    <source>
        <strain evidence="1">20211129_DDA</strain>
        <tissue evidence="1">Liver</tissue>
    </source>
</reference>
<gene>
    <name evidence="1" type="ORF">NDU88_006963</name>
</gene>
<evidence type="ECO:0000313" key="2">
    <source>
        <dbReference type="Proteomes" id="UP001066276"/>
    </source>
</evidence>
<sequence length="154" mass="16701">MYSPAGKFAAPPVPRVLSPLRASSHILHRHRRSGRNGRGHSTAAWACTARSPRGRAAAASRLTMPCHRLNSHCIRSAFSLPRPSTAQSLVTPLQRRPGARHHFSMHSAVTRGQAAVPCPWMVLFPGGLITFSGPGPGAPQLDDRHPHCPCRQTF</sequence>
<organism evidence="1 2">
    <name type="scientific">Pleurodeles waltl</name>
    <name type="common">Iberian ribbed newt</name>
    <dbReference type="NCBI Taxonomy" id="8319"/>
    <lineage>
        <taxon>Eukaryota</taxon>
        <taxon>Metazoa</taxon>
        <taxon>Chordata</taxon>
        <taxon>Craniata</taxon>
        <taxon>Vertebrata</taxon>
        <taxon>Euteleostomi</taxon>
        <taxon>Amphibia</taxon>
        <taxon>Batrachia</taxon>
        <taxon>Caudata</taxon>
        <taxon>Salamandroidea</taxon>
        <taxon>Salamandridae</taxon>
        <taxon>Pleurodelinae</taxon>
        <taxon>Pleurodeles</taxon>
    </lineage>
</organism>
<evidence type="ECO:0000313" key="1">
    <source>
        <dbReference type="EMBL" id="KAJ1109603.1"/>
    </source>
</evidence>
<dbReference type="AlphaFoldDB" id="A0AAV7N8V5"/>
<name>A0AAV7N8V5_PLEWA</name>
<protein>
    <submittedName>
        <fullName evidence="1">Uncharacterized protein</fullName>
    </submittedName>
</protein>
<comment type="caution">
    <text evidence="1">The sequence shown here is derived from an EMBL/GenBank/DDBJ whole genome shotgun (WGS) entry which is preliminary data.</text>
</comment>
<keyword evidence="2" id="KW-1185">Reference proteome</keyword>
<proteinExistence type="predicted"/>
<dbReference type="Proteomes" id="UP001066276">
    <property type="component" value="Chromosome 9"/>
</dbReference>